<sequence>MAEKQEKKRIMITLNQEVFEKIEVLSKETGLSKSALITMWVNQQKEA</sequence>
<dbReference type="SUPFAM" id="SSF47598">
    <property type="entry name" value="Ribbon-helix-helix"/>
    <property type="match status" value="1"/>
</dbReference>
<keyword evidence="1" id="KW-0614">Plasmid</keyword>
<geneLocation type="plasmid" evidence="1">
    <name>pRGFK1161</name>
</geneLocation>
<proteinExistence type="predicted"/>
<reference evidence="1" key="2">
    <citation type="submission" date="2015-07" db="EMBL/GenBank/DDBJ databases">
        <title>Plasmids, circular viruses and viroids from rat gut.</title>
        <authorList>
            <person name="Jorgensen T.J."/>
            <person name="Hansen M.A."/>
            <person name="Xu Z."/>
            <person name="Tabak M.A."/>
            <person name="Sorensen S.J."/>
            <person name="Hansen L.H."/>
        </authorList>
    </citation>
    <scope>NUCLEOTIDE SEQUENCE</scope>
    <source>
        <plasmid evidence="1">pRGFK1161</plasmid>
    </source>
</reference>
<reference evidence="1" key="1">
    <citation type="submission" date="2015-06" db="EMBL/GenBank/DDBJ databases">
        <authorList>
            <person name="Joergensen T."/>
        </authorList>
    </citation>
    <scope>NUCLEOTIDE SEQUENCE</scope>
    <source>
        <plasmid evidence="1">pRGFK1161</plasmid>
    </source>
</reference>
<organism evidence="1">
    <name type="scientific">uncultured prokaryote</name>
    <dbReference type="NCBI Taxonomy" id="198431"/>
    <lineage>
        <taxon>unclassified sequences</taxon>
        <taxon>environmental samples</taxon>
    </lineage>
</organism>
<dbReference type="GO" id="GO:0006355">
    <property type="term" value="P:regulation of DNA-templated transcription"/>
    <property type="evidence" value="ECO:0007669"/>
    <property type="project" value="InterPro"/>
</dbReference>
<dbReference type="InterPro" id="IPR013321">
    <property type="entry name" value="Arc_rbn_hlx_hlx"/>
</dbReference>
<evidence type="ECO:0000313" key="1">
    <source>
        <dbReference type="EMBL" id="CRY96594.1"/>
    </source>
</evidence>
<dbReference type="EMBL" id="LN853738">
    <property type="protein sequence ID" value="CRY96594.1"/>
    <property type="molecule type" value="Genomic_DNA"/>
</dbReference>
<name>A0A0H5Q5A6_9ZZZZ</name>
<dbReference type="InterPro" id="IPR010985">
    <property type="entry name" value="Ribbon_hlx_hlx"/>
</dbReference>
<protein>
    <submittedName>
        <fullName evidence="1">Uncharacterized protein</fullName>
    </submittedName>
</protein>
<accession>A0A0H5Q5A6</accession>
<dbReference type="Gene3D" id="1.10.1220.10">
    <property type="entry name" value="Met repressor-like"/>
    <property type="match status" value="1"/>
</dbReference>
<dbReference type="AlphaFoldDB" id="A0A0H5Q5A6"/>